<sequence length="167" mass="17677">MPDVTNNTEGLHVKLIPAFIESVRTVFQTMVRVKVSILEPHVKKDSRECHDVSGVIGFSGALRGSAVLAFPQKTALDLVARFAGAEFAPDSADFADAVGELTNMIAGTAKSTLGEAAGISTPLVILGANHSVPPLRDLPCLVIPCRCEYGDFSIELNIKRHAVPVAA</sequence>
<feature type="domain" description="Chemotaxis phosphatase CheX-like" evidence="2">
    <location>
        <begin position="52"/>
        <end position="145"/>
    </location>
</feature>
<evidence type="ECO:0000259" key="2">
    <source>
        <dbReference type="Pfam" id="PF13690"/>
    </source>
</evidence>
<dbReference type="InterPro" id="IPR028976">
    <property type="entry name" value="CheC-like_sf"/>
</dbReference>
<evidence type="ECO:0000256" key="1">
    <source>
        <dbReference type="ARBA" id="ARBA00022500"/>
    </source>
</evidence>
<dbReference type="InterPro" id="IPR028051">
    <property type="entry name" value="CheX-like_dom"/>
</dbReference>
<dbReference type="SUPFAM" id="SSF103039">
    <property type="entry name" value="CheC-like"/>
    <property type="match status" value="1"/>
</dbReference>
<dbReference type="PANTHER" id="PTHR39452:SF1">
    <property type="entry name" value="CHEY-P PHOSPHATASE CHEX"/>
    <property type="match status" value="1"/>
</dbReference>
<dbReference type="InterPro" id="IPR038756">
    <property type="entry name" value="CheX-like"/>
</dbReference>
<dbReference type="CDD" id="cd17906">
    <property type="entry name" value="CheX"/>
    <property type="match status" value="1"/>
</dbReference>
<evidence type="ECO:0000313" key="3">
    <source>
        <dbReference type="EMBL" id="QOV88114.1"/>
    </source>
</evidence>
<dbReference type="EMBL" id="CP063458">
    <property type="protein sequence ID" value="QOV88114.1"/>
    <property type="molecule type" value="Genomic_DNA"/>
</dbReference>
<dbReference type="GO" id="GO:0006935">
    <property type="term" value="P:chemotaxis"/>
    <property type="evidence" value="ECO:0007669"/>
    <property type="project" value="UniProtKB-KW"/>
</dbReference>
<dbReference type="RefSeq" id="WP_206291083.1">
    <property type="nucleotide sequence ID" value="NZ_CP063458.1"/>
</dbReference>
<dbReference type="Gene3D" id="3.40.1550.10">
    <property type="entry name" value="CheC-like"/>
    <property type="match status" value="1"/>
</dbReference>
<protein>
    <submittedName>
        <fullName evidence="3">Chemotaxis protein CheX</fullName>
    </submittedName>
</protein>
<dbReference type="PANTHER" id="PTHR39452">
    <property type="entry name" value="CHEY-P PHOSPHATASE CHEX"/>
    <property type="match status" value="1"/>
</dbReference>
<dbReference type="Pfam" id="PF13690">
    <property type="entry name" value="CheX"/>
    <property type="match status" value="1"/>
</dbReference>
<reference evidence="3 4" key="1">
    <citation type="submission" date="2020-10" db="EMBL/GenBank/DDBJ databases">
        <title>Wide distribution of Phycisphaera-like planctomycetes from WD2101 soil group in peatlands and genome analysis of the first cultivated representative.</title>
        <authorList>
            <person name="Dedysh S.N."/>
            <person name="Beletsky A.V."/>
            <person name="Ivanova A."/>
            <person name="Kulichevskaya I.S."/>
            <person name="Suzina N.E."/>
            <person name="Philippov D.A."/>
            <person name="Rakitin A.L."/>
            <person name="Mardanov A.V."/>
            <person name="Ravin N.V."/>
        </authorList>
    </citation>
    <scope>NUCLEOTIDE SEQUENCE [LARGE SCALE GENOMIC DNA]</scope>
    <source>
        <strain evidence="3 4">M1803</strain>
    </source>
</reference>
<dbReference type="AlphaFoldDB" id="A0A7M2WS59"/>
<gene>
    <name evidence="3" type="ORF">IPV69_17855</name>
</gene>
<evidence type="ECO:0000313" key="4">
    <source>
        <dbReference type="Proteomes" id="UP000593765"/>
    </source>
</evidence>
<keyword evidence="1" id="KW-0145">Chemotaxis</keyword>
<dbReference type="Proteomes" id="UP000593765">
    <property type="component" value="Chromosome"/>
</dbReference>
<keyword evidence="4" id="KW-1185">Reference proteome</keyword>
<proteinExistence type="predicted"/>
<name>A0A7M2WS59_9BACT</name>
<dbReference type="KEGG" id="hbs:IPV69_17855"/>
<organism evidence="3 4">
    <name type="scientific">Humisphaera borealis</name>
    <dbReference type="NCBI Taxonomy" id="2807512"/>
    <lineage>
        <taxon>Bacteria</taxon>
        <taxon>Pseudomonadati</taxon>
        <taxon>Planctomycetota</taxon>
        <taxon>Phycisphaerae</taxon>
        <taxon>Tepidisphaerales</taxon>
        <taxon>Tepidisphaeraceae</taxon>
        <taxon>Humisphaera</taxon>
    </lineage>
</organism>
<accession>A0A7M2WS59</accession>